<dbReference type="EMBL" id="CH476653">
    <property type="protein sequence ID" value="EDO00562.1"/>
    <property type="molecule type" value="Genomic_DNA"/>
</dbReference>
<gene>
    <name evidence="1" type="ORF">SS1G_14432</name>
</gene>
<dbReference type="KEGG" id="ssl:SS1G_14432"/>
<dbReference type="GeneID" id="5480720"/>
<accession>A7FA01</accession>
<evidence type="ECO:0000313" key="2">
    <source>
        <dbReference type="Proteomes" id="UP000001312"/>
    </source>
</evidence>
<name>A7FA01_SCLS1</name>
<dbReference type="AlphaFoldDB" id="A7FA01"/>
<sequence length="143" mass="15361">MKSMETILSDAGEKFSTQFVLARKCSRTYLTIGSELRCRKVDDLSAISQANAVPLSRITISFMIWSLSLSHATQGCDGNLNLISPIATSLALLFPIAGNAESQDGEEVGMSCHGNSGVRISSKGSIFFSISVVKCMHVTPRSK</sequence>
<dbReference type="HOGENOM" id="CLU_1807388_0_0_1"/>
<organism evidence="1 2">
    <name type="scientific">Sclerotinia sclerotiorum (strain ATCC 18683 / 1980 / Ss-1)</name>
    <name type="common">White mold</name>
    <name type="synonym">Whetzelinia sclerotiorum</name>
    <dbReference type="NCBI Taxonomy" id="665079"/>
    <lineage>
        <taxon>Eukaryota</taxon>
        <taxon>Fungi</taxon>
        <taxon>Dikarya</taxon>
        <taxon>Ascomycota</taxon>
        <taxon>Pezizomycotina</taxon>
        <taxon>Leotiomycetes</taxon>
        <taxon>Helotiales</taxon>
        <taxon>Sclerotiniaceae</taxon>
        <taxon>Sclerotinia</taxon>
    </lineage>
</organism>
<dbReference type="Proteomes" id="UP000001312">
    <property type="component" value="Unassembled WGS sequence"/>
</dbReference>
<dbReference type="RefSeq" id="XP_001584663.1">
    <property type="nucleotide sequence ID" value="XM_001584613.1"/>
</dbReference>
<proteinExistence type="predicted"/>
<evidence type="ECO:0000313" key="1">
    <source>
        <dbReference type="EMBL" id="EDO00562.1"/>
    </source>
</evidence>
<dbReference type="InParanoid" id="A7FA01"/>
<protein>
    <submittedName>
        <fullName evidence="1">Uncharacterized protein</fullName>
    </submittedName>
</protein>
<keyword evidence="2" id="KW-1185">Reference proteome</keyword>
<reference evidence="2" key="1">
    <citation type="journal article" date="2011" name="PLoS Genet.">
        <title>Genomic analysis of the necrotrophic fungal pathogens Sclerotinia sclerotiorum and Botrytis cinerea.</title>
        <authorList>
            <person name="Amselem J."/>
            <person name="Cuomo C.A."/>
            <person name="van Kan J.A."/>
            <person name="Viaud M."/>
            <person name="Benito E.P."/>
            <person name="Couloux A."/>
            <person name="Coutinho P.M."/>
            <person name="de Vries R.P."/>
            <person name="Dyer P.S."/>
            <person name="Fillinger S."/>
            <person name="Fournier E."/>
            <person name="Gout L."/>
            <person name="Hahn M."/>
            <person name="Kohn L."/>
            <person name="Lapalu N."/>
            <person name="Plummer K.M."/>
            <person name="Pradier J.M."/>
            <person name="Quevillon E."/>
            <person name="Sharon A."/>
            <person name="Simon A."/>
            <person name="ten Have A."/>
            <person name="Tudzynski B."/>
            <person name="Tudzynski P."/>
            <person name="Wincker P."/>
            <person name="Andrew M."/>
            <person name="Anthouard V."/>
            <person name="Beever R.E."/>
            <person name="Beffa R."/>
            <person name="Benoit I."/>
            <person name="Bouzid O."/>
            <person name="Brault B."/>
            <person name="Chen Z."/>
            <person name="Choquer M."/>
            <person name="Collemare J."/>
            <person name="Cotton P."/>
            <person name="Danchin E.G."/>
            <person name="Da Silva C."/>
            <person name="Gautier A."/>
            <person name="Giraud C."/>
            <person name="Giraud T."/>
            <person name="Gonzalez C."/>
            <person name="Grossetete S."/>
            <person name="Guldener U."/>
            <person name="Henrissat B."/>
            <person name="Howlett B.J."/>
            <person name="Kodira C."/>
            <person name="Kretschmer M."/>
            <person name="Lappartient A."/>
            <person name="Leroch M."/>
            <person name="Levis C."/>
            <person name="Mauceli E."/>
            <person name="Neuveglise C."/>
            <person name="Oeser B."/>
            <person name="Pearson M."/>
            <person name="Poulain J."/>
            <person name="Poussereau N."/>
            <person name="Quesneville H."/>
            <person name="Rascle C."/>
            <person name="Schumacher J."/>
            <person name="Segurens B."/>
            <person name="Sexton A."/>
            <person name="Silva E."/>
            <person name="Sirven C."/>
            <person name="Soanes D.M."/>
            <person name="Talbot N.J."/>
            <person name="Templeton M."/>
            <person name="Yandava C."/>
            <person name="Yarden O."/>
            <person name="Zeng Q."/>
            <person name="Rollins J.A."/>
            <person name="Lebrun M.H."/>
            <person name="Dickman M."/>
        </authorList>
    </citation>
    <scope>NUCLEOTIDE SEQUENCE [LARGE SCALE GENOMIC DNA]</scope>
    <source>
        <strain evidence="2">ATCC 18683 / 1980 / Ss-1</strain>
    </source>
</reference>